<keyword evidence="3" id="KW-1185">Reference proteome</keyword>
<evidence type="ECO:0000313" key="4">
    <source>
        <dbReference type="Proteomes" id="UP000244092"/>
    </source>
</evidence>
<evidence type="ECO:0000313" key="2">
    <source>
        <dbReference type="EMBL" id="PTX73961.1"/>
    </source>
</evidence>
<proteinExistence type="predicted"/>
<comment type="caution">
    <text evidence="1">The sequence shown here is derived from an EMBL/GenBank/DDBJ whole genome shotgun (WGS) entry which is preliminary data.</text>
</comment>
<accession>A0A061SV31</accession>
<dbReference type="Proteomes" id="UP000244092">
    <property type="component" value="Unassembled WGS sequence"/>
</dbReference>
<dbReference type="eggNOG" id="ENOG5032S9D">
    <property type="taxonomic scope" value="Bacteria"/>
</dbReference>
<sequence>MLKLTKTKMRQGVWQGIITGAGDTQPQIVVTHQDVEVQDVVLSHDAKADHWMLSIPVPKEMIADGVHTLLIRDATHDRKLGHMTLVAGEVLSDDILAEMDLLRAELDMLKSAFRRHCVETA</sequence>
<protein>
    <submittedName>
        <fullName evidence="1">Uncharacterized protein</fullName>
    </submittedName>
</protein>
<gene>
    <name evidence="2" type="ORF">C8N31_105160</name>
    <name evidence="1" type="ORF">PM02_07265</name>
</gene>
<dbReference type="OrthoDB" id="7772846at2"/>
<dbReference type="GeneID" id="72439659"/>
<evidence type="ECO:0000313" key="1">
    <source>
        <dbReference type="EMBL" id="KAJ03613.1"/>
    </source>
</evidence>
<dbReference type="EMBL" id="JEMU01000005">
    <property type="protein sequence ID" value="KAJ03613.1"/>
    <property type="molecule type" value="Genomic_DNA"/>
</dbReference>
<dbReference type="RefSeq" id="WP_025049352.1">
    <property type="nucleotide sequence ID" value="NZ_CANMAK010000003.1"/>
</dbReference>
<dbReference type="EMBL" id="QBKU01000005">
    <property type="protein sequence ID" value="PTX73961.1"/>
    <property type="molecule type" value="Genomic_DNA"/>
</dbReference>
<organism evidence="1 3">
    <name type="scientific">Sulfitobacter mediterraneus</name>
    <dbReference type="NCBI Taxonomy" id="83219"/>
    <lineage>
        <taxon>Bacteria</taxon>
        <taxon>Pseudomonadati</taxon>
        <taxon>Pseudomonadota</taxon>
        <taxon>Alphaproteobacteria</taxon>
        <taxon>Rhodobacterales</taxon>
        <taxon>Roseobacteraceae</taxon>
        <taxon>Sulfitobacter</taxon>
    </lineage>
</organism>
<evidence type="ECO:0000313" key="3">
    <source>
        <dbReference type="Proteomes" id="UP000027337"/>
    </source>
</evidence>
<reference evidence="1 3" key="1">
    <citation type="journal article" date="2014" name="Genome Announc.">
        <title>Draft Genome Sequences of Two Isolates of the Roseobacter Group, Sulfitobacter sp. Strains 3SOLIMAR09 and 1FIGIMAR09, from Harbors of Mallorca Island (Mediterranean Sea).</title>
        <authorList>
            <person name="Mas-Llado M."/>
            <person name="Pina-Villalonga J.M."/>
            <person name="Brunet-Galmes I."/>
            <person name="Nogales B."/>
            <person name="Bosch R."/>
        </authorList>
    </citation>
    <scope>NUCLEOTIDE SEQUENCE [LARGE SCALE GENOMIC DNA]</scope>
    <source>
        <strain evidence="1 3">1FIGIMAR09</strain>
    </source>
</reference>
<dbReference type="Proteomes" id="UP000027337">
    <property type="component" value="Unassembled WGS sequence"/>
</dbReference>
<reference evidence="2 4" key="2">
    <citation type="submission" date="2018-04" db="EMBL/GenBank/DDBJ databases">
        <title>Genomic Encyclopedia of Archaeal and Bacterial Type Strains, Phase II (KMG-II): from individual species to whole genera.</title>
        <authorList>
            <person name="Goeker M."/>
        </authorList>
    </citation>
    <scope>NUCLEOTIDE SEQUENCE [LARGE SCALE GENOMIC DNA]</scope>
    <source>
        <strain evidence="2 4">DSM 12244</strain>
    </source>
</reference>
<dbReference type="AlphaFoldDB" id="A0A061SV31"/>
<dbReference type="STRING" id="83219.PM02_07265"/>
<name>A0A061SV31_9RHOB</name>